<sequence>MYNLSVINKTESEKEFDQGDESDKSDHEDESANSNNEDDDSDSDKDSDAEEDQTAGFEIRAHDTDLEQPQPELQSYSPSVTITSHKDTNLTVVPLLDTIQETQEDNPADKVMESPPTTTITTPTMAKELMSKELLKKAIQSQFEELVKLICRVWAKTAVSDFVQPCLERIVLDVIKKNPVY</sequence>
<accession>A0ABQ5CAH7</accession>
<evidence type="ECO:0000256" key="1">
    <source>
        <dbReference type="SAM" id="MobiDB-lite"/>
    </source>
</evidence>
<dbReference type="Proteomes" id="UP001151760">
    <property type="component" value="Unassembled WGS sequence"/>
</dbReference>
<organism evidence="2 3">
    <name type="scientific">Tanacetum coccineum</name>
    <dbReference type="NCBI Taxonomy" id="301880"/>
    <lineage>
        <taxon>Eukaryota</taxon>
        <taxon>Viridiplantae</taxon>
        <taxon>Streptophyta</taxon>
        <taxon>Embryophyta</taxon>
        <taxon>Tracheophyta</taxon>
        <taxon>Spermatophyta</taxon>
        <taxon>Magnoliopsida</taxon>
        <taxon>eudicotyledons</taxon>
        <taxon>Gunneridae</taxon>
        <taxon>Pentapetalae</taxon>
        <taxon>asterids</taxon>
        <taxon>campanulids</taxon>
        <taxon>Asterales</taxon>
        <taxon>Asteraceae</taxon>
        <taxon>Asteroideae</taxon>
        <taxon>Anthemideae</taxon>
        <taxon>Anthemidinae</taxon>
        <taxon>Tanacetum</taxon>
    </lineage>
</organism>
<protein>
    <submittedName>
        <fullName evidence="2">Uncharacterized protein</fullName>
    </submittedName>
</protein>
<name>A0ABQ5CAH7_9ASTR</name>
<reference evidence="2" key="1">
    <citation type="journal article" date="2022" name="Int. J. Mol. Sci.">
        <title>Draft Genome of Tanacetum Coccineum: Genomic Comparison of Closely Related Tanacetum-Family Plants.</title>
        <authorList>
            <person name="Yamashiro T."/>
            <person name="Shiraishi A."/>
            <person name="Nakayama K."/>
            <person name="Satake H."/>
        </authorList>
    </citation>
    <scope>NUCLEOTIDE SEQUENCE</scope>
</reference>
<feature type="compositionally biased region" description="Acidic residues" evidence="1">
    <location>
        <begin position="28"/>
        <end position="53"/>
    </location>
</feature>
<keyword evidence="3" id="KW-1185">Reference proteome</keyword>
<reference evidence="2" key="2">
    <citation type="submission" date="2022-01" db="EMBL/GenBank/DDBJ databases">
        <authorList>
            <person name="Yamashiro T."/>
            <person name="Shiraishi A."/>
            <person name="Satake H."/>
            <person name="Nakayama K."/>
        </authorList>
    </citation>
    <scope>NUCLEOTIDE SEQUENCE</scope>
</reference>
<feature type="region of interest" description="Disordered" evidence="1">
    <location>
        <begin position="1"/>
        <end position="82"/>
    </location>
</feature>
<proteinExistence type="predicted"/>
<feature type="compositionally biased region" description="Polar residues" evidence="1">
    <location>
        <begin position="71"/>
        <end position="82"/>
    </location>
</feature>
<dbReference type="EMBL" id="BQNB010013952">
    <property type="protein sequence ID" value="GJT22229.1"/>
    <property type="molecule type" value="Genomic_DNA"/>
</dbReference>
<gene>
    <name evidence="2" type="ORF">Tco_0892166</name>
</gene>
<feature type="compositionally biased region" description="Basic and acidic residues" evidence="1">
    <location>
        <begin position="10"/>
        <end position="27"/>
    </location>
</feature>
<comment type="caution">
    <text evidence="2">The sequence shown here is derived from an EMBL/GenBank/DDBJ whole genome shotgun (WGS) entry which is preliminary data.</text>
</comment>
<evidence type="ECO:0000313" key="2">
    <source>
        <dbReference type="EMBL" id="GJT22229.1"/>
    </source>
</evidence>
<evidence type="ECO:0000313" key="3">
    <source>
        <dbReference type="Proteomes" id="UP001151760"/>
    </source>
</evidence>